<evidence type="ECO:0000256" key="4">
    <source>
        <dbReference type="ARBA" id="ARBA00022538"/>
    </source>
</evidence>
<feature type="transmembrane region" description="Helical" evidence="17">
    <location>
        <begin position="107"/>
        <end position="125"/>
    </location>
</feature>
<evidence type="ECO:0000256" key="16">
    <source>
        <dbReference type="ARBA" id="ARBA00044317"/>
    </source>
</evidence>
<keyword evidence="7" id="KW-0630">Potassium</keyword>
<evidence type="ECO:0000313" key="19">
    <source>
        <dbReference type="Proteomes" id="UP001165289"/>
    </source>
</evidence>
<keyword evidence="19" id="KW-1185">Reference proteome</keyword>
<keyword evidence="5 17" id="KW-0812">Transmembrane</keyword>
<evidence type="ECO:0000256" key="5">
    <source>
        <dbReference type="ARBA" id="ARBA00022692"/>
    </source>
</evidence>
<comment type="caution">
    <text evidence="18">The sequence shown here is derived from an EMBL/GenBank/DDBJ whole genome shotgun (WGS) entry which is preliminary data.</text>
</comment>
<evidence type="ECO:0000256" key="17">
    <source>
        <dbReference type="SAM" id="Phobius"/>
    </source>
</evidence>
<dbReference type="GO" id="GO:0016020">
    <property type="term" value="C:membrane"/>
    <property type="evidence" value="ECO:0007669"/>
    <property type="project" value="UniProtKB-SubCell"/>
</dbReference>
<evidence type="ECO:0000256" key="7">
    <source>
        <dbReference type="ARBA" id="ARBA00022958"/>
    </source>
</evidence>
<proteinExistence type="inferred from homology"/>
<comment type="similarity">
    <text evidence="2">Belongs to the TMEM175 family.</text>
</comment>
<comment type="catalytic activity">
    <reaction evidence="14">
        <text>K(+)(in) = K(+)(out)</text>
        <dbReference type="Rhea" id="RHEA:29463"/>
        <dbReference type="ChEBI" id="CHEBI:29103"/>
    </reaction>
</comment>
<feature type="transmembrane region" description="Helical" evidence="17">
    <location>
        <begin position="141"/>
        <end position="166"/>
    </location>
</feature>
<gene>
    <name evidence="18" type="ORF">LOD99_10816</name>
</gene>
<keyword evidence="11" id="KW-0407">Ion channel</keyword>
<organism evidence="18 19">
    <name type="scientific">Oopsacas minuta</name>
    <dbReference type="NCBI Taxonomy" id="111878"/>
    <lineage>
        <taxon>Eukaryota</taxon>
        <taxon>Metazoa</taxon>
        <taxon>Porifera</taxon>
        <taxon>Hexactinellida</taxon>
        <taxon>Hexasterophora</taxon>
        <taxon>Lyssacinosida</taxon>
        <taxon>Leucopsacidae</taxon>
        <taxon>Oopsacas</taxon>
    </lineage>
</organism>
<evidence type="ECO:0000313" key="18">
    <source>
        <dbReference type="EMBL" id="KAI6659419.1"/>
    </source>
</evidence>
<feature type="transmembrane region" description="Helical" evidence="17">
    <location>
        <begin position="421"/>
        <end position="442"/>
    </location>
</feature>
<feature type="transmembrane region" description="Helical" evidence="17">
    <location>
        <begin position="353"/>
        <end position="374"/>
    </location>
</feature>
<evidence type="ECO:0000256" key="2">
    <source>
        <dbReference type="ARBA" id="ARBA00006920"/>
    </source>
</evidence>
<protein>
    <recommendedName>
        <fullName evidence="15">Endosomal/lysosomal proton channel TMEM175</fullName>
    </recommendedName>
    <alternativeName>
        <fullName evidence="16">Potassium channel TMEM175</fullName>
    </alternativeName>
    <alternativeName>
        <fullName evidence="13">Transmembrane protein 175</fullName>
    </alternativeName>
</protein>
<dbReference type="Proteomes" id="UP001165289">
    <property type="component" value="Unassembled WGS sequence"/>
</dbReference>
<dbReference type="PANTHER" id="PTHR31462">
    <property type="entry name" value="ENDOSOMAL/LYSOSOMAL POTASSIUM CHANNEL TMEM175"/>
    <property type="match status" value="1"/>
</dbReference>
<feature type="transmembrane region" description="Helical" evidence="17">
    <location>
        <begin position="298"/>
        <end position="315"/>
    </location>
</feature>
<evidence type="ECO:0000256" key="13">
    <source>
        <dbReference type="ARBA" id="ARBA00030477"/>
    </source>
</evidence>
<dbReference type="GO" id="GO:0005267">
    <property type="term" value="F:potassium channel activity"/>
    <property type="evidence" value="ECO:0007669"/>
    <property type="project" value="UniProtKB-KW"/>
</dbReference>
<feature type="transmembrane region" description="Helical" evidence="17">
    <location>
        <begin position="68"/>
        <end position="87"/>
    </location>
</feature>
<evidence type="ECO:0000256" key="9">
    <source>
        <dbReference type="ARBA" id="ARBA00023065"/>
    </source>
</evidence>
<keyword evidence="3" id="KW-0813">Transport</keyword>
<evidence type="ECO:0000256" key="11">
    <source>
        <dbReference type="ARBA" id="ARBA00023303"/>
    </source>
</evidence>
<dbReference type="AlphaFoldDB" id="A0AAV7KH49"/>
<keyword evidence="9" id="KW-0406">Ion transport</keyword>
<comment type="subcellular location">
    <subcellularLocation>
        <location evidence="1">Membrane</location>
        <topology evidence="1">Multi-pass membrane protein</topology>
    </subcellularLocation>
</comment>
<sequence length="508" mass="58542">MDNLATPPLTDDQKNINTEVNTCDGVSMNEFKTPSISLKSTSNNLTTSVGKELIQAKHTYFHSERLEAFCDAVLAIVATILITPLKLSSEQMQKYTIEDNLYNKPEFIIRFILFISGFFFIVSAWDRHMKIFYIYPVADNFILWLNIIFLLACSVIPLCFTLLHLIGAISSVLVILFVPTLLMALAQSCQILYSNWSRHSLPSHIHSELFGRTIIGFRVASYLFAPLLLLMAPVILYIDSPYRVFISSIFVGNALLFGDKYVNVCESFYSNYRKFRYRDYTYQLKIRKFRAAVTKSRVEFFTDGIFAIVATIIILDTTTEITNKVDLNDDYLSLAEDMNVNAYAILYESRFTILSYVNSFLIVCLFWFVNHSIFHYIHHMTRLMNVLNTFAQLFVCIIPFCANIMVGYANKVGDDSLTVVITLYCTNLFIIGMMQIILWMLVRFGDRVHTQGLQDVADFQMRKYIPHCDGFANSIFSNHTFSDFDRIHTFPMLCLKENILKLNWNLSI</sequence>
<reference evidence="18 19" key="1">
    <citation type="journal article" date="2023" name="BMC Biol.">
        <title>The compact genome of the sponge Oopsacas minuta (Hexactinellida) is lacking key metazoan core genes.</title>
        <authorList>
            <person name="Santini S."/>
            <person name="Schenkelaars Q."/>
            <person name="Jourda C."/>
            <person name="Duchesne M."/>
            <person name="Belahbib H."/>
            <person name="Rocher C."/>
            <person name="Selva M."/>
            <person name="Riesgo A."/>
            <person name="Vervoort M."/>
            <person name="Leys S.P."/>
            <person name="Kodjabachian L."/>
            <person name="Le Bivic A."/>
            <person name="Borchiellini C."/>
            <person name="Claverie J.M."/>
            <person name="Renard E."/>
        </authorList>
    </citation>
    <scope>NUCLEOTIDE SEQUENCE [LARGE SCALE GENOMIC DNA]</scope>
    <source>
        <strain evidence="18">SPO-2</strain>
    </source>
</reference>
<evidence type="ECO:0000256" key="3">
    <source>
        <dbReference type="ARBA" id="ARBA00022448"/>
    </source>
</evidence>
<evidence type="ECO:0000256" key="8">
    <source>
        <dbReference type="ARBA" id="ARBA00022989"/>
    </source>
</evidence>
<evidence type="ECO:0000256" key="10">
    <source>
        <dbReference type="ARBA" id="ARBA00023136"/>
    </source>
</evidence>
<keyword evidence="8 17" id="KW-1133">Transmembrane helix</keyword>
<keyword evidence="6" id="KW-0631">Potassium channel</keyword>
<evidence type="ECO:0000256" key="6">
    <source>
        <dbReference type="ARBA" id="ARBA00022826"/>
    </source>
</evidence>
<evidence type="ECO:0000256" key="12">
    <source>
        <dbReference type="ARBA" id="ARBA00024169"/>
    </source>
</evidence>
<comment type="catalytic activity">
    <reaction evidence="12">
        <text>H(+)(in) = H(+)(out)</text>
        <dbReference type="Rhea" id="RHEA:34979"/>
        <dbReference type="ChEBI" id="CHEBI:15378"/>
    </reaction>
</comment>
<evidence type="ECO:0000256" key="15">
    <source>
        <dbReference type="ARBA" id="ARBA00034544"/>
    </source>
</evidence>
<keyword evidence="4" id="KW-0633">Potassium transport</keyword>
<evidence type="ECO:0000256" key="1">
    <source>
        <dbReference type="ARBA" id="ARBA00004141"/>
    </source>
</evidence>
<feature type="transmembrane region" description="Helical" evidence="17">
    <location>
        <begin position="172"/>
        <end position="193"/>
    </location>
</feature>
<evidence type="ECO:0000256" key="14">
    <source>
        <dbReference type="ARBA" id="ARBA00034430"/>
    </source>
</evidence>
<accession>A0AAV7KH49</accession>
<feature type="transmembrane region" description="Helical" evidence="17">
    <location>
        <begin position="386"/>
        <end position="409"/>
    </location>
</feature>
<dbReference type="Pfam" id="PF06736">
    <property type="entry name" value="TMEM175"/>
    <property type="match status" value="2"/>
</dbReference>
<dbReference type="InterPro" id="IPR010617">
    <property type="entry name" value="TMEM175-like"/>
</dbReference>
<feature type="transmembrane region" description="Helical" evidence="17">
    <location>
        <begin position="214"/>
        <end position="238"/>
    </location>
</feature>
<dbReference type="GO" id="GO:0015252">
    <property type="term" value="F:proton channel activity"/>
    <property type="evidence" value="ECO:0007669"/>
    <property type="project" value="InterPro"/>
</dbReference>
<name>A0AAV7KH49_9METZ</name>
<keyword evidence="10 17" id="KW-0472">Membrane</keyword>
<dbReference type="PANTHER" id="PTHR31462:SF5">
    <property type="entry name" value="ENDOSOMAL_LYSOSOMAL PROTON CHANNEL TMEM175"/>
    <property type="match status" value="1"/>
</dbReference>
<dbReference type="EMBL" id="JAKMXF010000063">
    <property type="protein sequence ID" value="KAI6659419.1"/>
    <property type="molecule type" value="Genomic_DNA"/>
</dbReference>